<protein>
    <submittedName>
        <fullName evidence="1">Uncharacterized protein</fullName>
    </submittedName>
</protein>
<dbReference type="STRING" id="3818.A0A445DHV0"/>
<evidence type="ECO:0000313" key="1">
    <source>
        <dbReference type="EMBL" id="RYR62753.1"/>
    </source>
</evidence>
<evidence type="ECO:0000313" key="2">
    <source>
        <dbReference type="Proteomes" id="UP000289738"/>
    </source>
</evidence>
<dbReference type="EMBL" id="SDMP01000004">
    <property type="protein sequence ID" value="RYR62753.1"/>
    <property type="molecule type" value="Genomic_DNA"/>
</dbReference>
<dbReference type="Proteomes" id="UP000289738">
    <property type="component" value="Chromosome A04"/>
</dbReference>
<keyword evidence="2" id="KW-1185">Reference proteome</keyword>
<gene>
    <name evidence="1" type="ORF">Ahy_A04g020498</name>
</gene>
<organism evidence="1 2">
    <name type="scientific">Arachis hypogaea</name>
    <name type="common">Peanut</name>
    <dbReference type="NCBI Taxonomy" id="3818"/>
    <lineage>
        <taxon>Eukaryota</taxon>
        <taxon>Viridiplantae</taxon>
        <taxon>Streptophyta</taxon>
        <taxon>Embryophyta</taxon>
        <taxon>Tracheophyta</taxon>
        <taxon>Spermatophyta</taxon>
        <taxon>Magnoliopsida</taxon>
        <taxon>eudicotyledons</taxon>
        <taxon>Gunneridae</taxon>
        <taxon>Pentapetalae</taxon>
        <taxon>rosids</taxon>
        <taxon>fabids</taxon>
        <taxon>Fabales</taxon>
        <taxon>Fabaceae</taxon>
        <taxon>Papilionoideae</taxon>
        <taxon>50 kb inversion clade</taxon>
        <taxon>dalbergioids sensu lato</taxon>
        <taxon>Dalbergieae</taxon>
        <taxon>Pterocarpus clade</taxon>
        <taxon>Arachis</taxon>
    </lineage>
</organism>
<accession>A0A445DHV0</accession>
<reference evidence="1 2" key="1">
    <citation type="submission" date="2019-01" db="EMBL/GenBank/DDBJ databases">
        <title>Sequencing of cultivated peanut Arachis hypogaea provides insights into genome evolution and oil improvement.</title>
        <authorList>
            <person name="Chen X."/>
        </authorList>
    </citation>
    <scope>NUCLEOTIDE SEQUENCE [LARGE SCALE GENOMIC DNA]</scope>
    <source>
        <strain evidence="2">cv. Fuhuasheng</strain>
        <tissue evidence="1">Leaves</tissue>
    </source>
</reference>
<proteinExistence type="predicted"/>
<name>A0A445DHV0_ARAHY</name>
<sequence length="123" mass="14215">MIHGPCGLLRPSSSCMKDGKCSKFYPKRFVDQTRFDEDVYPIYRRRNIGVIVKINDVDIDNRFVVPYNPLLLMKYQAHINLFKYVNKGPDRGGQCSQELMRSNNVKIVMAISLEVDSSFAETY</sequence>
<dbReference type="AlphaFoldDB" id="A0A445DHV0"/>
<comment type="caution">
    <text evidence="1">The sequence shown here is derived from an EMBL/GenBank/DDBJ whole genome shotgun (WGS) entry which is preliminary data.</text>
</comment>
<dbReference type="PANTHER" id="PTHR10492">
    <property type="match status" value="1"/>
</dbReference>
<dbReference type="PANTHER" id="PTHR10492:SF57">
    <property type="entry name" value="ATP-DEPENDENT DNA HELICASE"/>
    <property type="match status" value="1"/>
</dbReference>